<feature type="domain" description="G-patch" evidence="2">
    <location>
        <begin position="662"/>
        <end position="705"/>
    </location>
</feature>
<dbReference type="EMBL" id="JAEPRD010000167">
    <property type="protein sequence ID" value="KAG2195560.1"/>
    <property type="molecule type" value="Genomic_DNA"/>
</dbReference>
<dbReference type="Pfam" id="PF01585">
    <property type="entry name" value="G-patch"/>
    <property type="match status" value="1"/>
</dbReference>
<dbReference type="SMART" id="SM00393">
    <property type="entry name" value="R3H"/>
    <property type="match status" value="1"/>
</dbReference>
<feature type="compositionally biased region" description="Basic and acidic residues" evidence="1">
    <location>
        <begin position="92"/>
        <end position="105"/>
    </location>
</feature>
<comment type="caution">
    <text evidence="4">The sequence shown here is derived from an EMBL/GenBank/DDBJ whole genome shotgun (WGS) entry which is preliminary data.</text>
</comment>
<feature type="domain" description="R3H" evidence="3">
    <location>
        <begin position="504"/>
        <end position="567"/>
    </location>
</feature>
<sequence>MPNRGKRGSGRGGGRGGGRGAARGRGRGSIGGGGRGRNRELIPSAVGYVYKPRSNVDDSDDFRVYGQFSSDETDSGAETSSKKQVKQKPQNKPKDRTLGFVKESRPSFGSNYDDHYDDAMDRAGLGMSSSAAAKDSNTERFAKGKSKYYKTVLFTKSSSSANEKVIIKKVVDEEAPSTEQQAVEESFSQLTIDDFIKVQDVEKELATQELLSMLGLSNTTSRSASPSAVCSQTEPEDSKKPEAVAPKKSEDNKQSQEPTQQTVCKQPMVSQKPNVNSSSTLKETELSNSRQSKEEERNDEEGVSSDESDDEEYLSEETDDDEIELFYEDLSDDEDDILLKEDMAVMNDFMEHYELEEGEDLNDILAWSAMQEGNLALMSSGEEEIYDYATLDKEPAEKTLSDFEEETASILRERNKSEQNGRKKYSHKTRVDDIVVDPEIFGQTLKAALADVPPGLRPGVRRWYEKQQRKEERQKKKDEAKAHKRENKKNNKGKAKEEKDEDFTNQMARIDDRIRDFIQDDTITSFQFSPMTTNVRRQLHVLAAAYNLKSKSTGGGGSRCTIVTKTTTTYIPKDRRYISRFLTDIQTNMDEQNRIIGKNRSKGTPLKGKKKYINMKKKNNDNNDNGRKPPSTAPKDKRGDSQFPAGPSHGTVVAYGAAPIGETNVGHRMLAAMGWKQGEALGSKSEGIIAPIEAIIRKKGRGLGS</sequence>
<feature type="region of interest" description="Disordered" evidence="1">
    <location>
        <begin position="216"/>
        <end position="321"/>
    </location>
</feature>
<dbReference type="SUPFAM" id="SSF82708">
    <property type="entry name" value="R3H domain"/>
    <property type="match status" value="1"/>
</dbReference>
<dbReference type="Pfam" id="PF01424">
    <property type="entry name" value="R3H"/>
    <property type="match status" value="1"/>
</dbReference>
<dbReference type="Proteomes" id="UP000603453">
    <property type="component" value="Unassembled WGS sequence"/>
</dbReference>
<accession>A0A8H7UU05</accession>
<dbReference type="OrthoDB" id="21470at2759"/>
<feature type="compositionally biased region" description="Basic and acidic residues" evidence="1">
    <location>
        <begin position="411"/>
        <end position="421"/>
    </location>
</feature>
<feature type="compositionally biased region" description="Polar residues" evidence="1">
    <location>
        <begin position="216"/>
        <end position="233"/>
    </location>
</feature>
<dbReference type="PROSITE" id="PS51061">
    <property type="entry name" value="R3H"/>
    <property type="match status" value="1"/>
</dbReference>
<evidence type="ECO:0000259" key="2">
    <source>
        <dbReference type="PROSITE" id="PS50174"/>
    </source>
</evidence>
<feature type="compositionally biased region" description="Basic and acidic residues" evidence="1">
    <location>
        <begin position="236"/>
        <end position="254"/>
    </location>
</feature>
<dbReference type="GO" id="GO:0003676">
    <property type="term" value="F:nucleic acid binding"/>
    <property type="evidence" value="ECO:0007669"/>
    <property type="project" value="UniProtKB-UniRule"/>
</dbReference>
<feature type="region of interest" description="Disordered" evidence="1">
    <location>
        <begin position="452"/>
        <end position="505"/>
    </location>
</feature>
<feature type="compositionally biased region" description="Polar residues" evidence="1">
    <location>
        <begin position="255"/>
        <end position="290"/>
    </location>
</feature>
<dbReference type="InterPro" id="IPR000467">
    <property type="entry name" value="G_patch_dom"/>
</dbReference>
<evidence type="ECO:0000256" key="1">
    <source>
        <dbReference type="SAM" id="MobiDB-lite"/>
    </source>
</evidence>
<dbReference type="CDD" id="cd02325">
    <property type="entry name" value="R3H"/>
    <property type="match status" value="1"/>
</dbReference>
<dbReference type="InterPro" id="IPR036867">
    <property type="entry name" value="R3H_dom_sf"/>
</dbReference>
<dbReference type="AlphaFoldDB" id="A0A8H7UU05"/>
<dbReference type="InterPro" id="IPR051189">
    <property type="entry name" value="Splicing_assoc_domain"/>
</dbReference>
<feature type="compositionally biased region" description="Basic and acidic residues" evidence="1">
    <location>
        <begin position="462"/>
        <end position="481"/>
    </location>
</feature>
<feature type="region of interest" description="Disordered" evidence="1">
    <location>
        <begin position="1"/>
        <end position="115"/>
    </location>
</feature>
<dbReference type="Gene3D" id="3.30.1370.50">
    <property type="entry name" value="R3H-like domain"/>
    <property type="match status" value="1"/>
</dbReference>
<protein>
    <recommendedName>
        <fullName evidence="6">Protein SQS1</fullName>
    </recommendedName>
</protein>
<evidence type="ECO:0000313" key="4">
    <source>
        <dbReference type="EMBL" id="KAG2195560.1"/>
    </source>
</evidence>
<reference evidence="4" key="1">
    <citation type="submission" date="2020-12" db="EMBL/GenBank/DDBJ databases">
        <title>Metabolic potential, ecology and presence of endohyphal bacteria is reflected in genomic diversity of Mucoromycotina.</title>
        <authorList>
            <person name="Muszewska A."/>
            <person name="Okrasinska A."/>
            <person name="Steczkiewicz K."/>
            <person name="Drgas O."/>
            <person name="Orlowska M."/>
            <person name="Perlinska-Lenart U."/>
            <person name="Aleksandrzak-Piekarczyk T."/>
            <person name="Szatraj K."/>
            <person name="Zielenkiewicz U."/>
            <person name="Pilsyk S."/>
            <person name="Malc E."/>
            <person name="Mieczkowski P."/>
            <person name="Kruszewska J.S."/>
            <person name="Biernat P."/>
            <person name="Pawlowska J."/>
        </authorList>
    </citation>
    <scope>NUCLEOTIDE SEQUENCE</scope>
    <source>
        <strain evidence="4">WA0000017839</strain>
    </source>
</reference>
<dbReference type="PANTHER" id="PTHR14195">
    <property type="entry name" value="G PATCH DOMAIN CONTAINING PROTEIN 2"/>
    <property type="match status" value="1"/>
</dbReference>
<gene>
    <name evidence="4" type="ORF">INT47_001307</name>
</gene>
<organism evidence="4 5">
    <name type="scientific">Mucor saturninus</name>
    <dbReference type="NCBI Taxonomy" id="64648"/>
    <lineage>
        <taxon>Eukaryota</taxon>
        <taxon>Fungi</taxon>
        <taxon>Fungi incertae sedis</taxon>
        <taxon>Mucoromycota</taxon>
        <taxon>Mucoromycotina</taxon>
        <taxon>Mucoromycetes</taxon>
        <taxon>Mucorales</taxon>
        <taxon>Mucorineae</taxon>
        <taxon>Mucoraceae</taxon>
        <taxon>Mucor</taxon>
    </lineage>
</organism>
<keyword evidence="5" id="KW-1185">Reference proteome</keyword>
<feature type="compositionally biased region" description="Basic residues" evidence="1">
    <location>
        <begin position="482"/>
        <end position="493"/>
    </location>
</feature>
<dbReference type="PROSITE" id="PS50174">
    <property type="entry name" value="G_PATCH"/>
    <property type="match status" value="1"/>
</dbReference>
<feature type="region of interest" description="Disordered" evidence="1">
    <location>
        <begin position="404"/>
        <end position="427"/>
    </location>
</feature>
<name>A0A8H7UU05_9FUNG</name>
<proteinExistence type="predicted"/>
<evidence type="ECO:0000259" key="3">
    <source>
        <dbReference type="PROSITE" id="PS51061"/>
    </source>
</evidence>
<feature type="compositionally biased region" description="Acidic residues" evidence="1">
    <location>
        <begin position="297"/>
        <end position="321"/>
    </location>
</feature>
<feature type="compositionally biased region" description="Basic and acidic residues" evidence="1">
    <location>
        <begin position="618"/>
        <end position="627"/>
    </location>
</feature>
<evidence type="ECO:0000313" key="5">
    <source>
        <dbReference type="Proteomes" id="UP000603453"/>
    </source>
</evidence>
<dbReference type="SMART" id="SM00443">
    <property type="entry name" value="G_patch"/>
    <property type="match status" value="1"/>
</dbReference>
<feature type="compositionally biased region" description="Gly residues" evidence="1">
    <location>
        <begin position="10"/>
        <end position="35"/>
    </location>
</feature>
<evidence type="ECO:0008006" key="6">
    <source>
        <dbReference type="Google" id="ProtNLM"/>
    </source>
</evidence>
<feature type="region of interest" description="Disordered" evidence="1">
    <location>
        <begin position="615"/>
        <end position="650"/>
    </location>
</feature>
<dbReference type="InterPro" id="IPR001374">
    <property type="entry name" value="R3H_dom"/>
</dbReference>